<reference evidence="1" key="1">
    <citation type="submission" date="2018-07" db="EMBL/GenBank/DDBJ databases">
        <authorList>
            <consortium name="PulseNet: The National Subtyping Network for Foodborne Disease Surveillance"/>
            <person name="Tarr C.L."/>
            <person name="Trees E."/>
            <person name="Katz L.S."/>
            <person name="Carleton-Romer H.A."/>
            <person name="Stroika S."/>
            <person name="Kucerova Z."/>
            <person name="Roache K.F."/>
            <person name="Sabol A.L."/>
            <person name="Besser J."/>
            <person name="Gerner-Smidt P."/>
        </authorList>
    </citation>
    <scope>NUCLEOTIDE SEQUENCE</scope>
    <source>
        <strain evidence="1">PNUSAS047368</strain>
        <strain evidence="2">PNUSAS049711</strain>
    </source>
</reference>
<gene>
    <name evidence="2" type="ORF">D0O76_05440</name>
    <name evidence="1" type="ORF">DXI57_23705</name>
</gene>
<protein>
    <submittedName>
        <fullName evidence="1">Uncharacterized protein</fullName>
    </submittedName>
</protein>
<proteinExistence type="predicted"/>
<comment type="caution">
    <text evidence="1">The sequence shown here is derived from an EMBL/GenBank/DDBJ whole genome shotgun (WGS) entry which is preliminary data.</text>
</comment>
<dbReference type="RefSeq" id="WP_058651922.1">
    <property type="nucleotide sequence ID" value="NZ_JBHZFA020000029.1"/>
</dbReference>
<evidence type="ECO:0000313" key="2">
    <source>
        <dbReference type="EMBL" id="EBO7333008.1"/>
    </source>
</evidence>
<organism evidence="1">
    <name type="scientific">Salmonella enterica</name>
    <name type="common">Salmonella choleraesuis</name>
    <dbReference type="NCBI Taxonomy" id="28901"/>
    <lineage>
        <taxon>Bacteria</taxon>
        <taxon>Pseudomonadati</taxon>
        <taxon>Pseudomonadota</taxon>
        <taxon>Gammaproteobacteria</taxon>
        <taxon>Enterobacterales</taxon>
        <taxon>Enterobacteriaceae</taxon>
        <taxon>Salmonella</taxon>
    </lineage>
</organism>
<accession>A0A5T5VV95</accession>
<dbReference type="AlphaFoldDB" id="A0A5T5VV95"/>
<name>A0A5T5VV95_SALER</name>
<dbReference type="EMBL" id="AAGCDT010000017">
    <property type="protein sequence ID" value="EBM3286154.1"/>
    <property type="molecule type" value="Genomic_DNA"/>
</dbReference>
<dbReference type="EMBL" id="AAGJLM010000002">
    <property type="protein sequence ID" value="EBO7333008.1"/>
    <property type="molecule type" value="Genomic_DNA"/>
</dbReference>
<sequence>MDRIAQQNAPLIAESAAAALEEQDSSLTQVIAVCSAFSHINSVRVTLLGQNLYWPTLPRKAAVRVA</sequence>
<evidence type="ECO:0000313" key="1">
    <source>
        <dbReference type="EMBL" id="EBM3286154.1"/>
    </source>
</evidence>